<evidence type="ECO:0000256" key="3">
    <source>
        <dbReference type="ARBA" id="ARBA00022679"/>
    </source>
</evidence>
<keyword evidence="4" id="KW-0677">Repeat</keyword>
<evidence type="ECO:0000256" key="1">
    <source>
        <dbReference type="ARBA" id="ARBA00007274"/>
    </source>
</evidence>
<protein>
    <recommendedName>
        <fullName evidence="2">Serine acetyltransferase</fullName>
    </recommendedName>
</protein>
<dbReference type="SUPFAM" id="SSF51161">
    <property type="entry name" value="Trimeric LpxA-like enzymes"/>
    <property type="match status" value="1"/>
</dbReference>
<keyword evidence="7" id="KW-1185">Reference proteome</keyword>
<dbReference type="InterPro" id="IPR005881">
    <property type="entry name" value="Ser_O-AcTrfase"/>
</dbReference>
<dbReference type="STRING" id="89093.SAMN04488558_104105"/>
<keyword evidence="5" id="KW-0012">Acyltransferase</keyword>
<dbReference type="InterPro" id="IPR001451">
    <property type="entry name" value="Hexapep"/>
</dbReference>
<evidence type="ECO:0000256" key="4">
    <source>
        <dbReference type="ARBA" id="ARBA00022737"/>
    </source>
</evidence>
<reference evidence="6 7" key="1">
    <citation type="submission" date="2016-10" db="EMBL/GenBank/DDBJ databases">
        <authorList>
            <person name="de Groot N.N."/>
        </authorList>
    </citation>
    <scope>NUCLEOTIDE SEQUENCE [LARGE SCALE GENOMIC DNA]</scope>
    <source>
        <strain evidence="6 7">DSM 15695</strain>
    </source>
</reference>
<dbReference type="EMBL" id="FOEN01000004">
    <property type="protein sequence ID" value="SEQ03296.1"/>
    <property type="molecule type" value="Genomic_DNA"/>
</dbReference>
<dbReference type="PANTHER" id="PTHR42811">
    <property type="entry name" value="SERINE ACETYLTRANSFERASE"/>
    <property type="match status" value="1"/>
</dbReference>
<dbReference type="RefSeq" id="WP_092571288.1">
    <property type="nucleotide sequence ID" value="NZ_CALUDV010000003.1"/>
</dbReference>
<organism evidence="6 7">
    <name type="scientific">Ignavigranum ruoffiae</name>
    <dbReference type="NCBI Taxonomy" id="89093"/>
    <lineage>
        <taxon>Bacteria</taxon>
        <taxon>Bacillati</taxon>
        <taxon>Bacillota</taxon>
        <taxon>Bacilli</taxon>
        <taxon>Lactobacillales</taxon>
        <taxon>Aerococcaceae</taxon>
        <taxon>Ignavigranum</taxon>
    </lineage>
</organism>
<dbReference type="GO" id="GO:0006535">
    <property type="term" value="P:cysteine biosynthetic process from serine"/>
    <property type="evidence" value="ECO:0007669"/>
    <property type="project" value="InterPro"/>
</dbReference>
<keyword evidence="3 6" id="KW-0808">Transferase</keyword>
<sequence>MKLLWSLIEARSRTRNPYLILFYSKIISFFLFFSGSSIASAAKFANRPTFPHGITGVHISSGASIGKNAVIFQQVTIGSNTLADSKHYGAPSIGDNCYIGAGAKIIGNVTVGNNVRIGANAVVVDDIPDHTIVVSQPVRLIHKESLDNHFYPFDSNKVQH</sequence>
<name>A0A1H9CQ01_9LACT</name>
<dbReference type="Proteomes" id="UP000198833">
    <property type="component" value="Unassembled WGS sequence"/>
</dbReference>
<dbReference type="AlphaFoldDB" id="A0A1H9CQ01"/>
<evidence type="ECO:0000256" key="5">
    <source>
        <dbReference type="ARBA" id="ARBA00023315"/>
    </source>
</evidence>
<dbReference type="GO" id="GO:0009001">
    <property type="term" value="F:serine O-acetyltransferase activity"/>
    <property type="evidence" value="ECO:0007669"/>
    <property type="project" value="InterPro"/>
</dbReference>
<dbReference type="Gene3D" id="2.160.10.10">
    <property type="entry name" value="Hexapeptide repeat proteins"/>
    <property type="match status" value="1"/>
</dbReference>
<dbReference type="Pfam" id="PF00132">
    <property type="entry name" value="Hexapep"/>
    <property type="match status" value="1"/>
</dbReference>
<comment type="similarity">
    <text evidence="1">Belongs to the transferase hexapeptide repeat family.</text>
</comment>
<dbReference type="OrthoDB" id="9812571at2"/>
<proteinExistence type="inferred from homology"/>
<dbReference type="PIRSF" id="PIRSF000441">
    <property type="entry name" value="CysE"/>
    <property type="match status" value="1"/>
</dbReference>
<evidence type="ECO:0000313" key="6">
    <source>
        <dbReference type="EMBL" id="SEQ03296.1"/>
    </source>
</evidence>
<dbReference type="CDD" id="cd03354">
    <property type="entry name" value="LbH_SAT"/>
    <property type="match status" value="1"/>
</dbReference>
<evidence type="ECO:0000313" key="7">
    <source>
        <dbReference type="Proteomes" id="UP000198833"/>
    </source>
</evidence>
<dbReference type="PROSITE" id="PS00101">
    <property type="entry name" value="HEXAPEP_TRANSFERASES"/>
    <property type="match status" value="1"/>
</dbReference>
<dbReference type="InterPro" id="IPR018357">
    <property type="entry name" value="Hexapep_transf_CS"/>
</dbReference>
<dbReference type="InterPro" id="IPR045304">
    <property type="entry name" value="LbH_SAT"/>
</dbReference>
<accession>A0A1H9CQ01</accession>
<evidence type="ECO:0000256" key="2">
    <source>
        <dbReference type="ARBA" id="ARBA00018522"/>
    </source>
</evidence>
<dbReference type="InterPro" id="IPR011004">
    <property type="entry name" value="Trimer_LpxA-like_sf"/>
</dbReference>
<gene>
    <name evidence="6" type="ORF">SAMN04488558_104105</name>
</gene>
<dbReference type="GO" id="GO:0005737">
    <property type="term" value="C:cytoplasm"/>
    <property type="evidence" value="ECO:0007669"/>
    <property type="project" value="InterPro"/>
</dbReference>